<protein>
    <submittedName>
        <fullName evidence="1">Uncharacterized protein</fullName>
    </submittedName>
</protein>
<proteinExistence type="predicted"/>
<keyword evidence="2" id="KW-1185">Reference proteome</keyword>
<dbReference type="EMBL" id="CP001185">
    <property type="protein sequence ID" value="ACJ75983.1"/>
    <property type="molecule type" value="Genomic_DNA"/>
</dbReference>
<sequence>MFYLTIVFSFILSIPIQEIQINIYNYIISWLYSTITLLLHVL</sequence>
<dbReference type="STRING" id="484019.THA_1543"/>
<dbReference type="HOGENOM" id="CLU_3259071_0_0_0"/>
<dbReference type="KEGG" id="taf:THA_1543"/>
<evidence type="ECO:0000313" key="1">
    <source>
        <dbReference type="EMBL" id="ACJ75983.1"/>
    </source>
</evidence>
<dbReference type="AlphaFoldDB" id="B7IDA6"/>
<name>B7IDA6_THEAB</name>
<dbReference type="Proteomes" id="UP000002453">
    <property type="component" value="Chromosome"/>
</dbReference>
<accession>B7IDA6</accession>
<gene>
    <name evidence="1" type="ordered locus">THA_1543</name>
</gene>
<evidence type="ECO:0000313" key="2">
    <source>
        <dbReference type="Proteomes" id="UP000002453"/>
    </source>
</evidence>
<organism evidence="1 2">
    <name type="scientific">Thermosipho africanus (strain TCF52B)</name>
    <dbReference type="NCBI Taxonomy" id="484019"/>
    <lineage>
        <taxon>Bacteria</taxon>
        <taxon>Thermotogati</taxon>
        <taxon>Thermotogota</taxon>
        <taxon>Thermotogae</taxon>
        <taxon>Thermotogales</taxon>
        <taxon>Fervidobacteriaceae</taxon>
        <taxon>Thermosipho</taxon>
    </lineage>
</organism>
<reference evidence="1 2" key="1">
    <citation type="journal article" date="2009" name="J. Bacteriol.">
        <title>The genome of Thermosipho africanus TCF52B: lateral genetic connections to the Firmicutes and Archaea.</title>
        <authorList>
            <person name="Nesboe C.L."/>
            <person name="Bapteste E."/>
            <person name="Curtis B."/>
            <person name="Dahle H."/>
            <person name="Lopez P."/>
            <person name="Macleod D."/>
            <person name="Dlutek M."/>
            <person name="Bowman S."/>
            <person name="Zhaxybayeva O."/>
            <person name="Birkeland N.-K."/>
            <person name="Doolittle W.F."/>
        </authorList>
    </citation>
    <scope>NUCLEOTIDE SEQUENCE [LARGE SCALE GENOMIC DNA]</scope>
    <source>
        <strain evidence="1 2">TCF52B</strain>
    </source>
</reference>